<dbReference type="AlphaFoldDB" id="A0A0C3GKN8"/>
<proteinExistence type="predicted"/>
<dbReference type="InParanoid" id="A0A0C3GKN8"/>
<dbReference type="Gene3D" id="1.10.3210.10">
    <property type="entry name" value="Hypothetical protein af1432"/>
    <property type="match status" value="1"/>
</dbReference>
<dbReference type="OrthoDB" id="2378324at2759"/>
<evidence type="ECO:0008006" key="4">
    <source>
        <dbReference type="Google" id="ProtNLM"/>
    </source>
</evidence>
<reference evidence="2 3" key="1">
    <citation type="submission" date="2014-04" db="EMBL/GenBank/DDBJ databases">
        <authorList>
            <consortium name="DOE Joint Genome Institute"/>
            <person name="Kuo A."/>
            <person name="Martino E."/>
            <person name="Perotto S."/>
            <person name="Kohler A."/>
            <person name="Nagy L.G."/>
            <person name="Floudas D."/>
            <person name="Copeland A."/>
            <person name="Barry K.W."/>
            <person name="Cichocki N."/>
            <person name="Veneault-Fourrey C."/>
            <person name="LaButti K."/>
            <person name="Lindquist E.A."/>
            <person name="Lipzen A."/>
            <person name="Lundell T."/>
            <person name="Morin E."/>
            <person name="Murat C."/>
            <person name="Sun H."/>
            <person name="Tunlid A."/>
            <person name="Henrissat B."/>
            <person name="Grigoriev I.V."/>
            <person name="Hibbett D.S."/>
            <person name="Martin F."/>
            <person name="Nordberg H.P."/>
            <person name="Cantor M.N."/>
            <person name="Hua S.X."/>
        </authorList>
    </citation>
    <scope>NUCLEOTIDE SEQUENCE [LARGE SCALE GENOMIC DNA]</scope>
    <source>
        <strain evidence="2 3">Zn</strain>
    </source>
</reference>
<dbReference type="PANTHER" id="PTHR35569:SF1">
    <property type="entry name" value="CYANAMIDE HYDRATASE DDI2-RELATED"/>
    <property type="match status" value="1"/>
</dbReference>
<dbReference type="STRING" id="913774.A0A0C3GKN8"/>
<keyword evidence="3" id="KW-1185">Reference proteome</keyword>
<dbReference type="HOGENOM" id="CLU_070871_3_1_1"/>
<evidence type="ECO:0000313" key="2">
    <source>
        <dbReference type="EMBL" id="KIM96695.1"/>
    </source>
</evidence>
<dbReference type="Proteomes" id="UP000054321">
    <property type="component" value="Unassembled WGS sequence"/>
</dbReference>
<accession>A0A0C3GKN8</accession>
<organism evidence="2 3">
    <name type="scientific">Oidiodendron maius (strain Zn)</name>
    <dbReference type="NCBI Taxonomy" id="913774"/>
    <lineage>
        <taxon>Eukaryota</taxon>
        <taxon>Fungi</taxon>
        <taxon>Dikarya</taxon>
        <taxon>Ascomycota</taxon>
        <taxon>Pezizomycotina</taxon>
        <taxon>Leotiomycetes</taxon>
        <taxon>Leotiomycetes incertae sedis</taxon>
        <taxon>Myxotrichaceae</taxon>
        <taxon>Oidiodendron</taxon>
    </lineage>
</organism>
<dbReference type="EMBL" id="KN832883">
    <property type="protein sequence ID" value="KIM96695.1"/>
    <property type="molecule type" value="Genomic_DNA"/>
</dbReference>
<feature type="region of interest" description="Disordered" evidence="1">
    <location>
        <begin position="209"/>
        <end position="242"/>
    </location>
</feature>
<name>A0A0C3GKN8_OIDMZ</name>
<evidence type="ECO:0000313" key="3">
    <source>
        <dbReference type="Proteomes" id="UP000054321"/>
    </source>
</evidence>
<reference evidence="3" key="2">
    <citation type="submission" date="2015-01" db="EMBL/GenBank/DDBJ databases">
        <title>Evolutionary Origins and Diversification of the Mycorrhizal Mutualists.</title>
        <authorList>
            <consortium name="DOE Joint Genome Institute"/>
            <consortium name="Mycorrhizal Genomics Consortium"/>
            <person name="Kohler A."/>
            <person name="Kuo A."/>
            <person name="Nagy L.G."/>
            <person name="Floudas D."/>
            <person name="Copeland A."/>
            <person name="Barry K.W."/>
            <person name="Cichocki N."/>
            <person name="Veneault-Fourrey C."/>
            <person name="LaButti K."/>
            <person name="Lindquist E.A."/>
            <person name="Lipzen A."/>
            <person name="Lundell T."/>
            <person name="Morin E."/>
            <person name="Murat C."/>
            <person name="Riley R."/>
            <person name="Ohm R."/>
            <person name="Sun H."/>
            <person name="Tunlid A."/>
            <person name="Henrissat B."/>
            <person name="Grigoriev I.V."/>
            <person name="Hibbett D.S."/>
            <person name="Martin F."/>
        </authorList>
    </citation>
    <scope>NUCLEOTIDE SEQUENCE [LARGE SCALE GENOMIC DNA]</scope>
    <source>
        <strain evidence="3">Zn</strain>
    </source>
</reference>
<protein>
    <recommendedName>
        <fullName evidence="4">HD/PDEase domain-containing protein</fullName>
    </recommendedName>
</protein>
<feature type="compositionally biased region" description="Basic and acidic residues" evidence="1">
    <location>
        <begin position="209"/>
        <end position="218"/>
    </location>
</feature>
<evidence type="ECO:0000256" key="1">
    <source>
        <dbReference type="SAM" id="MobiDB-lite"/>
    </source>
</evidence>
<sequence length="242" mass="26751">MCKVAEAGHGATSYEEQIEYPLSSHTPDTNLSKIVYDFASQHLPTAIMNHSLRVFLYASHLSTASQLPSASPTRRPESSERLKDLLFISAMFHDMGTCSLFNGPSRFEICGADAAVSFLQAHAPEIPATEVRDVWAAIACHTSPGIGEEICLLSKFIRLAVMLDFDLSGLRVELGVLALAANLDGRLPRLDIESVLRDAVIKQILEKKEGEERRKKAPENSWPGSLLKGELEKQEGYEQREK</sequence>
<feature type="compositionally biased region" description="Basic and acidic residues" evidence="1">
    <location>
        <begin position="229"/>
        <end position="242"/>
    </location>
</feature>
<dbReference type="SUPFAM" id="SSF109604">
    <property type="entry name" value="HD-domain/PDEase-like"/>
    <property type="match status" value="1"/>
</dbReference>
<gene>
    <name evidence="2" type="ORF">OIDMADRAFT_58266</name>
</gene>
<dbReference type="PANTHER" id="PTHR35569">
    <property type="entry name" value="CYANAMIDE HYDRATASE DDI2-RELATED"/>
    <property type="match status" value="1"/>
</dbReference>